<dbReference type="GO" id="GO:0003700">
    <property type="term" value="F:DNA-binding transcription factor activity"/>
    <property type="evidence" value="ECO:0007669"/>
    <property type="project" value="InterPro"/>
</dbReference>
<evidence type="ECO:0000256" key="3">
    <source>
        <dbReference type="ARBA" id="ARBA00011738"/>
    </source>
</evidence>
<dbReference type="GO" id="GO:1900376">
    <property type="term" value="P:regulation of secondary metabolite biosynthetic process"/>
    <property type="evidence" value="ECO:0007669"/>
    <property type="project" value="TreeGrafter"/>
</dbReference>
<sequence length="158" mass="18190">MTNHDGQQRDERAVQSPNPRITRPRMLIEQTLSELSRFATAQEITDILRNRGTRIGTTTAYRNLQMMASQGKLDVIHLNGETLYRACVDHRHHHHIMCRNCGKTIEIEIPGLEQWIEQAATKLHYVNVAHELEIYGLCPHCARNAVEGTRNGDEQRNR</sequence>
<feature type="binding site" evidence="12">
    <location>
        <position position="113"/>
    </location>
    <ligand>
        <name>Fe cation</name>
        <dbReference type="ChEBI" id="CHEBI:24875"/>
    </ligand>
</feature>
<evidence type="ECO:0000313" key="14">
    <source>
        <dbReference type="EMBL" id="OZG64403.1"/>
    </source>
</evidence>
<evidence type="ECO:0000256" key="2">
    <source>
        <dbReference type="ARBA" id="ARBA00007957"/>
    </source>
</evidence>
<feature type="binding site" evidence="11">
    <location>
        <position position="138"/>
    </location>
    <ligand>
        <name>Zn(2+)</name>
        <dbReference type="ChEBI" id="CHEBI:29105"/>
    </ligand>
</feature>
<keyword evidence="8" id="KW-0805">Transcription regulation</keyword>
<feature type="binding site" evidence="12">
    <location>
        <position position="92"/>
    </location>
    <ligand>
        <name>Fe cation</name>
        <dbReference type="ChEBI" id="CHEBI:24875"/>
    </ligand>
</feature>
<dbReference type="Gene3D" id="3.30.1490.190">
    <property type="match status" value="1"/>
</dbReference>
<dbReference type="InterPro" id="IPR002481">
    <property type="entry name" value="FUR"/>
</dbReference>
<feature type="binding site" evidence="11">
    <location>
        <position position="141"/>
    </location>
    <ligand>
        <name>Zn(2+)</name>
        <dbReference type="ChEBI" id="CHEBI:29105"/>
    </ligand>
</feature>
<evidence type="ECO:0000256" key="6">
    <source>
        <dbReference type="ARBA" id="ARBA00022723"/>
    </source>
</evidence>
<feature type="binding site" evidence="11">
    <location>
        <position position="98"/>
    </location>
    <ligand>
        <name>Zn(2+)</name>
        <dbReference type="ChEBI" id="CHEBI:29105"/>
    </ligand>
</feature>
<keyword evidence="15" id="KW-1185">Reference proteome</keyword>
<evidence type="ECO:0000256" key="13">
    <source>
        <dbReference type="SAM" id="MobiDB-lite"/>
    </source>
</evidence>
<evidence type="ECO:0000313" key="15">
    <source>
        <dbReference type="Proteomes" id="UP000216074"/>
    </source>
</evidence>
<comment type="subunit">
    <text evidence="3">Homodimer.</text>
</comment>
<evidence type="ECO:0000256" key="10">
    <source>
        <dbReference type="ARBA" id="ARBA00023163"/>
    </source>
</evidence>
<feature type="compositionally biased region" description="Basic and acidic residues" evidence="13">
    <location>
        <begin position="1"/>
        <end position="13"/>
    </location>
</feature>
<dbReference type="SUPFAM" id="SSF46785">
    <property type="entry name" value="Winged helix' DNA-binding domain"/>
    <property type="match status" value="1"/>
</dbReference>
<reference evidence="14 15" key="1">
    <citation type="journal article" date="2017" name="BMC Genomics">
        <title>Comparative genomic and phylogenomic analyses of the Bifidobacteriaceae family.</title>
        <authorList>
            <person name="Lugli G.A."/>
            <person name="Milani C."/>
            <person name="Turroni F."/>
            <person name="Duranti S."/>
            <person name="Mancabelli L."/>
            <person name="Mangifesta M."/>
            <person name="Ferrario C."/>
            <person name="Modesto M."/>
            <person name="Mattarelli P."/>
            <person name="Jiri K."/>
            <person name="van Sinderen D."/>
            <person name="Ventura M."/>
        </authorList>
    </citation>
    <scope>NUCLEOTIDE SEQUENCE [LARGE SCALE GENOMIC DNA]</scope>
    <source>
        <strain evidence="14 15">DSM 100202</strain>
    </source>
</reference>
<dbReference type="Pfam" id="PF01475">
    <property type="entry name" value="FUR"/>
    <property type="match status" value="1"/>
</dbReference>
<dbReference type="Gene3D" id="1.10.10.10">
    <property type="entry name" value="Winged helix-like DNA-binding domain superfamily/Winged helix DNA-binding domain"/>
    <property type="match status" value="1"/>
</dbReference>
<evidence type="ECO:0000256" key="5">
    <source>
        <dbReference type="ARBA" id="ARBA00022491"/>
    </source>
</evidence>
<comment type="cofactor">
    <cofactor evidence="11">
        <name>Zn(2+)</name>
        <dbReference type="ChEBI" id="CHEBI:29105"/>
    </cofactor>
    <text evidence="11">Binds 1 zinc ion per subunit.</text>
</comment>
<evidence type="ECO:0000256" key="7">
    <source>
        <dbReference type="ARBA" id="ARBA00022833"/>
    </source>
</evidence>
<dbReference type="InterPro" id="IPR036388">
    <property type="entry name" value="WH-like_DNA-bd_sf"/>
</dbReference>
<protein>
    <submittedName>
        <fullName evidence="14">Fur family transcriptional regulator</fullName>
    </submittedName>
</protein>
<dbReference type="GO" id="GO:0000976">
    <property type="term" value="F:transcription cis-regulatory region binding"/>
    <property type="evidence" value="ECO:0007669"/>
    <property type="project" value="TreeGrafter"/>
</dbReference>
<dbReference type="Proteomes" id="UP000216074">
    <property type="component" value="Unassembled WGS sequence"/>
</dbReference>
<comment type="caution">
    <text evidence="14">The sequence shown here is derived from an EMBL/GenBank/DDBJ whole genome shotgun (WGS) entry which is preliminary data.</text>
</comment>
<evidence type="ECO:0000256" key="12">
    <source>
        <dbReference type="PIRSR" id="PIRSR602481-2"/>
    </source>
</evidence>
<gene>
    <name evidence="14" type="ORF">BHAP_1153</name>
</gene>
<dbReference type="CDD" id="cd07153">
    <property type="entry name" value="Fur_like"/>
    <property type="match status" value="1"/>
</dbReference>
<dbReference type="GO" id="GO:0005829">
    <property type="term" value="C:cytosol"/>
    <property type="evidence" value="ECO:0007669"/>
    <property type="project" value="TreeGrafter"/>
</dbReference>
<dbReference type="InterPro" id="IPR036390">
    <property type="entry name" value="WH_DNA-bd_sf"/>
</dbReference>
<feature type="binding site" evidence="11">
    <location>
        <position position="101"/>
    </location>
    <ligand>
        <name>Zn(2+)</name>
        <dbReference type="ChEBI" id="CHEBI:29105"/>
    </ligand>
</feature>
<dbReference type="GO" id="GO:0008270">
    <property type="term" value="F:zinc ion binding"/>
    <property type="evidence" value="ECO:0007669"/>
    <property type="project" value="TreeGrafter"/>
</dbReference>
<dbReference type="PANTHER" id="PTHR33202:SF2">
    <property type="entry name" value="FERRIC UPTAKE REGULATION PROTEIN"/>
    <property type="match status" value="1"/>
</dbReference>
<name>A0A261FZR3_9BIFI</name>
<dbReference type="InterPro" id="IPR043135">
    <property type="entry name" value="Fur_C"/>
</dbReference>
<keyword evidence="7 11" id="KW-0862">Zinc</keyword>
<organism evidence="14 15">
    <name type="scientific">Bifidobacterium hapali</name>
    <dbReference type="NCBI Taxonomy" id="1630172"/>
    <lineage>
        <taxon>Bacteria</taxon>
        <taxon>Bacillati</taxon>
        <taxon>Actinomycetota</taxon>
        <taxon>Actinomycetes</taxon>
        <taxon>Bifidobacteriales</taxon>
        <taxon>Bifidobacteriaceae</taxon>
        <taxon>Bifidobacterium</taxon>
    </lineage>
</organism>
<dbReference type="RefSeq" id="WP_244569321.1">
    <property type="nucleotide sequence ID" value="NZ_MWWY01000023.1"/>
</dbReference>
<keyword evidence="10" id="KW-0804">Transcription</keyword>
<keyword evidence="9" id="KW-0238">DNA-binding</keyword>
<accession>A0A261FZR3</accession>
<dbReference type="PANTHER" id="PTHR33202">
    <property type="entry name" value="ZINC UPTAKE REGULATION PROTEIN"/>
    <property type="match status" value="1"/>
</dbReference>
<keyword evidence="5" id="KW-0678">Repressor</keyword>
<dbReference type="GO" id="GO:0045892">
    <property type="term" value="P:negative regulation of DNA-templated transcription"/>
    <property type="evidence" value="ECO:0007669"/>
    <property type="project" value="TreeGrafter"/>
</dbReference>
<comment type="similarity">
    <text evidence="2">Belongs to the Fur family.</text>
</comment>
<evidence type="ECO:0000256" key="4">
    <source>
        <dbReference type="ARBA" id="ARBA00022490"/>
    </source>
</evidence>
<comment type="subcellular location">
    <subcellularLocation>
        <location evidence="1">Cytoplasm</location>
    </subcellularLocation>
</comment>
<keyword evidence="4" id="KW-0963">Cytoplasm</keyword>
<feature type="binding site" evidence="12">
    <location>
        <position position="130"/>
    </location>
    <ligand>
        <name>Fe cation</name>
        <dbReference type="ChEBI" id="CHEBI:24875"/>
    </ligand>
</feature>
<dbReference type="EMBL" id="MWWY01000023">
    <property type="protein sequence ID" value="OZG64403.1"/>
    <property type="molecule type" value="Genomic_DNA"/>
</dbReference>
<comment type="cofactor">
    <cofactor evidence="12">
        <name>Mn(2+)</name>
        <dbReference type="ChEBI" id="CHEBI:29035"/>
    </cofactor>
    <cofactor evidence="12">
        <name>Fe(2+)</name>
        <dbReference type="ChEBI" id="CHEBI:29033"/>
    </cofactor>
    <text evidence="12">Binds 1 Mn(2+) or Fe(2+) ion per subunit.</text>
</comment>
<keyword evidence="12" id="KW-0408">Iron</keyword>
<feature type="region of interest" description="Disordered" evidence="13">
    <location>
        <begin position="1"/>
        <end position="22"/>
    </location>
</feature>
<evidence type="ECO:0000256" key="1">
    <source>
        <dbReference type="ARBA" id="ARBA00004496"/>
    </source>
</evidence>
<evidence type="ECO:0000256" key="8">
    <source>
        <dbReference type="ARBA" id="ARBA00023015"/>
    </source>
</evidence>
<keyword evidence="6 11" id="KW-0479">Metal-binding</keyword>
<proteinExistence type="inferred from homology"/>
<evidence type="ECO:0000256" key="9">
    <source>
        <dbReference type="ARBA" id="ARBA00023125"/>
    </source>
</evidence>
<dbReference type="AlphaFoldDB" id="A0A261FZR3"/>
<evidence type="ECO:0000256" key="11">
    <source>
        <dbReference type="PIRSR" id="PIRSR602481-1"/>
    </source>
</evidence>